<protein>
    <submittedName>
        <fullName evidence="1">Uncharacterized protein</fullName>
    </submittedName>
</protein>
<reference evidence="2" key="1">
    <citation type="submission" date="2011-07" db="EMBL/GenBank/DDBJ databases">
        <authorList>
            <consortium name="Caenorhabditis brenneri Sequencing and Analysis Consortium"/>
            <person name="Wilson R.K."/>
        </authorList>
    </citation>
    <scope>NUCLEOTIDE SEQUENCE [LARGE SCALE GENOMIC DNA]</scope>
    <source>
        <strain evidence="2">PB2801</strain>
    </source>
</reference>
<accession>G0MVJ4</accession>
<name>G0MVJ4_CAEBE</name>
<keyword evidence="2" id="KW-1185">Reference proteome</keyword>
<proteinExistence type="predicted"/>
<dbReference type="Proteomes" id="UP000008068">
    <property type="component" value="Unassembled WGS sequence"/>
</dbReference>
<dbReference type="EMBL" id="GL379814">
    <property type="protein sequence ID" value="EGT44830.1"/>
    <property type="molecule type" value="Genomic_DNA"/>
</dbReference>
<organism evidence="2">
    <name type="scientific">Caenorhabditis brenneri</name>
    <name type="common">Nematode worm</name>
    <dbReference type="NCBI Taxonomy" id="135651"/>
    <lineage>
        <taxon>Eukaryota</taxon>
        <taxon>Metazoa</taxon>
        <taxon>Ecdysozoa</taxon>
        <taxon>Nematoda</taxon>
        <taxon>Chromadorea</taxon>
        <taxon>Rhabditida</taxon>
        <taxon>Rhabditina</taxon>
        <taxon>Rhabditomorpha</taxon>
        <taxon>Rhabditoidea</taxon>
        <taxon>Rhabditidae</taxon>
        <taxon>Peloderinae</taxon>
        <taxon>Caenorhabditis</taxon>
    </lineage>
</organism>
<sequence length="70" mass="8435">MSFINIIYGIMNATVPSYPTFQRIFSLHVDVGWPRETLFVFFKFWRLSEDIKLRGIREQKSHFNSILMTY</sequence>
<dbReference type="AlphaFoldDB" id="G0MVJ4"/>
<evidence type="ECO:0000313" key="1">
    <source>
        <dbReference type="EMBL" id="EGT44830.1"/>
    </source>
</evidence>
<gene>
    <name evidence="1" type="ORF">CAEBREN_01432</name>
</gene>
<dbReference type="InParanoid" id="G0MVJ4"/>
<evidence type="ECO:0000313" key="2">
    <source>
        <dbReference type="Proteomes" id="UP000008068"/>
    </source>
</evidence>
<dbReference type="HOGENOM" id="CLU_2760067_0_0_1"/>